<evidence type="ECO:0000313" key="4">
    <source>
        <dbReference type="Proteomes" id="UP000030101"/>
    </source>
</evidence>
<feature type="signal peptide" evidence="1">
    <location>
        <begin position="1"/>
        <end position="33"/>
    </location>
</feature>
<name>A0ABR4XJH8_9PORP</name>
<accession>A0ABR4XJH8</accession>
<dbReference type="Proteomes" id="UP000030101">
    <property type="component" value="Unassembled WGS sequence"/>
</dbReference>
<gene>
    <name evidence="3" type="ORF">HQ43_05795</name>
</gene>
<evidence type="ECO:0000259" key="2">
    <source>
        <dbReference type="Pfam" id="PF14349"/>
    </source>
</evidence>
<keyword evidence="4" id="KW-1185">Reference proteome</keyword>
<dbReference type="InterPro" id="IPR025684">
    <property type="entry name" value="SprA_N_dom"/>
</dbReference>
<protein>
    <recommendedName>
        <fullName evidence="2">Gliding motility protein SprA N-terminal domain-containing protein</fullName>
    </recommendedName>
</protein>
<reference evidence="3 4" key="1">
    <citation type="submission" date="2014-08" db="EMBL/GenBank/DDBJ databases">
        <title>Porphyromonas canoris strain:OH2762 Genome sequencing.</title>
        <authorList>
            <person name="Wallis C."/>
            <person name="Deusch O."/>
            <person name="O'Flynn C."/>
            <person name="Davis I."/>
            <person name="Jospin G."/>
            <person name="Darling A.E."/>
            <person name="Coil D.A."/>
            <person name="Alexiev A."/>
            <person name="Horsfall A."/>
            <person name="Kirkwood N."/>
            <person name="Harris S."/>
            <person name="Eisen J.A."/>
        </authorList>
    </citation>
    <scope>NUCLEOTIDE SEQUENCE [LARGE SCALE GENOMIC DNA]</scope>
    <source>
        <strain evidence="4">COT-108 OH2762</strain>
    </source>
</reference>
<organism evidence="3 4">
    <name type="scientific">Porphyromonas canoris</name>
    <dbReference type="NCBI Taxonomy" id="36875"/>
    <lineage>
        <taxon>Bacteria</taxon>
        <taxon>Pseudomonadati</taxon>
        <taxon>Bacteroidota</taxon>
        <taxon>Bacteroidia</taxon>
        <taxon>Bacteroidales</taxon>
        <taxon>Porphyromonadaceae</taxon>
        <taxon>Porphyromonas</taxon>
    </lineage>
</organism>
<dbReference type="InterPro" id="IPR010916">
    <property type="entry name" value="TonB_box_CS"/>
</dbReference>
<sequence>MWGSKRDKYPLRFLRRTLLALGALFCISLPLTAQTDTLVVSASKSKFYIRPLGNAGVATGIKTIENLNPTLPMHLRKRRVFNFENNLDLILEAGIKDRVKLQVGFNNSSPFARKQRLLKLQYMGLENDPLRSLDAGYFDFRSENSLILPMGNLMGLRSIWNIGHLEVEAFASRQEGESRTIHRENASQERHSFSLRASDYDFRKHFFLSPAFRDAFPKAMHSIPILSSPYTVEEVEVWITNRYTVMEDVRDIVAFTPKPGEMSASLIKKYQETLQDKQVEEAEAILSSEDPQSFSVIRNARRMMSSEYSLHPLLGILSLKRPLAPDELLAVSFRYRHQNGGEEVGQRSISSANKSSVIVGQLLSAWDKSPNHPTYPLMLKNIYTLTPGGGVEPDKVKVDLLVMPHGESVESRFINQLSLATLLKLDFAKPDGTQGTDGIPDLLTDISYIKETGSLLFPLLEPFGKDLEQLLGGSSPYAYHALYDSTLTVAKQQKEKDRFFLRGYYERSGGTGEILLGATNIPQGSVRVTAGGRPLTEHKDYTVDYLSGVVHITNPLILKAELPVEVNIDDPAQRFKKKKDLIGLEARWAPVKGLSLTSSLLHYDEESALSRTYLGQEEVENRMLGFSLRYDTDLPKVHAWIERISGKTHDAPSRFSVKGSYAKLWSRLKGRSGEIIIDDFDTPTPYVDLTYPEAWHLGSAPFLQQQFLDPVKQNYTRSHLSWYRIDPMLQYEWREAGYPLPQGAHPGIFHLQREVNVSELFPSRHTETLTSYLPVLNLSFYPMERGSYNLNPDSFSPKEQWASIIQRLLFSDFEEENIEYMEFWMMDPYVGKPDKEYGSGRLVIDLGQISEDILKDGTIGAENLLPTPENPNKPFIFTVWGKAGTGRIQTKAFNFENLDEVKAQDVGLNGISSQEEQSHPLYASFLQAWKNSLSQQALQEETLYPFSRLHSPSGDRYLSPLDPFWLSLPQTSLLFRHKYINGTEGNSLPGYDPSGRALAATLNPDSKDLDGNHSLLDKESFFRYTIPLSRQALSSGEAYVESFVETPVKLPDGSQENIRWYKIKIPLKSYGELVGNISDFRHIPFVRLSITGFEEEIHLRFTGWKLSQSEWRAASVLSESGIQSSSAVSAVSSVSIEEDSGRLPVNYISPPGIWREREEGVHTTYVPDEKALALQIKNLEPGAISGIYRTLSTDLRDYERLTLFTHAENLKEAIEQAGTGDIRLSFRIGDDHSENYYEYESPLSITSPGKYNNNSASDREAVWPQANYVDILLEEWTQLKAERNTALVSNGISINTPYAKQKGEAVYRVKGNPNLANIRTVFIGLINASATPKDIELWCNHWSLKGSSLSSGSSMELDSSLSLGNIGNVSFRARERTPGFGSINEMYSRRDRSHKREKEWSANLQAGELFPASWKLSIPLFIRQSRVHSTPEYDPVQGDIRTNESSEKISSERVLLTTISAPDIGWKLRSKSPMPYDPSNIRFSFFLQRHTAENALSLFDNREHAKLSLEYDYIAPRKTFTPLALQVWPTRLFYKNSMERLYGEQQERARTQLLPPIRLHHKWDWMQDFKLEWQLSPRLFWKWESGHRALIREPYLRVNRHFAKADYDVWRDSVLHEIKQWGDPYMHTTATEMAYTLPLQEIKWLKRSVHGSLRHISSASWQRGNRSEKLFSGHQLSGNARTEFSATLSAEVLYRAIFPQDESSWSRGNSSGKSFWRSLPYTIRRFILHKQWQSSSHYPHLKPKVSGLFGEQLRDDTGSRTPIFSYLLGVEHSSKFRDALLHGGNLLQGATHSSPATLYYREEQTLTAQLSPWNGLSIDLLLHSAFDTKQDLYTQGSSPALRRHTSTQSSSILFLKSHQIPEELTTVSSIPLLPSWEIRWQLPLNSSSRWLQRLSLRHSYRGLSTRADADIRAYPTTIKAPALAPERYEVKADFFPLIGLDASLFKAFTCIFQYSTGKGFLYLGSSGRVIESTQNELHLSLDYRVSGLNKVSFRLLPSLKPQKQELSFHLSYRRSEKLSWTYLRQNNTSDMLFSSPEATQGLRTHSLKTAVEYALGSDFSVRLFYDRDLTTPLISPVMFPTSLSYLGIMFKVGFR</sequence>
<keyword evidence="1" id="KW-0732">Signal</keyword>
<evidence type="ECO:0000313" key="3">
    <source>
        <dbReference type="EMBL" id="KGN91619.1"/>
    </source>
</evidence>
<feature type="chain" id="PRO_5046702398" description="Gliding motility protein SprA N-terminal domain-containing protein" evidence="1">
    <location>
        <begin position="34"/>
        <end position="2095"/>
    </location>
</feature>
<comment type="caution">
    <text evidence="3">The sequence shown here is derived from an EMBL/GenBank/DDBJ whole genome shotgun (WGS) entry which is preliminary data.</text>
</comment>
<dbReference type="NCBIfam" id="TIGR04189">
    <property type="entry name" value="surface_SprA"/>
    <property type="match status" value="1"/>
</dbReference>
<dbReference type="PROSITE" id="PS00430">
    <property type="entry name" value="TONB_DEPENDENT_REC_1"/>
    <property type="match status" value="1"/>
</dbReference>
<dbReference type="InterPro" id="IPR026377">
    <property type="entry name" value="Cell_surface_SprA"/>
</dbReference>
<dbReference type="Pfam" id="PF14349">
    <property type="entry name" value="SprA_N"/>
    <property type="match status" value="1"/>
</dbReference>
<proteinExistence type="predicted"/>
<dbReference type="EMBL" id="JQZV01000013">
    <property type="protein sequence ID" value="KGN91619.1"/>
    <property type="molecule type" value="Genomic_DNA"/>
</dbReference>
<feature type="domain" description="Gliding motility protein SprA N-terminal" evidence="2">
    <location>
        <begin position="927"/>
        <end position="1444"/>
    </location>
</feature>
<evidence type="ECO:0000256" key="1">
    <source>
        <dbReference type="SAM" id="SignalP"/>
    </source>
</evidence>